<sequence length="89" mass="10584">MYLKQIQKRKVKELTLSLKKKNWENQLLQKMSSLKFKMNGLVKYGVLQHYYPASTYFPTSMSESVHNIKWFIIVIQMSDNAPKNSKKKK</sequence>
<evidence type="ECO:0000313" key="1">
    <source>
        <dbReference type="EMBL" id="SSX10627.1"/>
    </source>
</evidence>
<gene>
    <name evidence="2" type="primary">CSON002305</name>
</gene>
<dbReference type="VEuPathDB" id="VectorBase:CSON002305"/>
<reference evidence="1" key="1">
    <citation type="submission" date="2018-04" db="EMBL/GenBank/DDBJ databases">
        <authorList>
            <person name="Go L.Y."/>
            <person name="Mitchell J.A."/>
        </authorList>
    </citation>
    <scope>NUCLEOTIDE SEQUENCE</scope>
    <source>
        <tissue evidence="1">Whole organism</tissue>
    </source>
</reference>
<dbReference type="AlphaFoldDB" id="A0A336MK38"/>
<protein>
    <submittedName>
        <fullName evidence="2">CSON002305 protein</fullName>
    </submittedName>
</protein>
<accession>A0A336MK38</accession>
<proteinExistence type="predicted"/>
<name>A0A336MK38_CULSO</name>
<evidence type="ECO:0000313" key="2">
    <source>
        <dbReference type="EMBL" id="SSX30310.1"/>
    </source>
</evidence>
<reference evidence="2" key="2">
    <citation type="submission" date="2018-07" db="EMBL/GenBank/DDBJ databases">
        <authorList>
            <person name="Quirk P.G."/>
            <person name="Krulwich T.A."/>
        </authorList>
    </citation>
    <scope>NUCLEOTIDE SEQUENCE</scope>
</reference>
<dbReference type="EMBL" id="UFQT01001383">
    <property type="protein sequence ID" value="SSX30310.1"/>
    <property type="molecule type" value="Genomic_DNA"/>
</dbReference>
<dbReference type="EMBL" id="UFQS01001383">
    <property type="protein sequence ID" value="SSX10627.1"/>
    <property type="molecule type" value="Genomic_DNA"/>
</dbReference>
<organism evidence="2">
    <name type="scientific">Culicoides sonorensis</name>
    <name type="common">Biting midge</name>
    <dbReference type="NCBI Taxonomy" id="179676"/>
    <lineage>
        <taxon>Eukaryota</taxon>
        <taxon>Metazoa</taxon>
        <taxon>Ecdysozoa</taxon>
        <taxon>Arthropoda</taxon>
        <taxon>Hexapoda</taxon>
        <taxon>Insecta</taxon>
        <taxon>Pterygota</taxon>
        <taxon>Neoptera</taxon>
        <taxon>Endopterygota</taxon>
        <taxon>Diptera</taxon>
        <taxon>Nematocera</taxon>
        <taxon>Chironomoidea</taxon>
        <taxon>Ceratopogonidae</taxon>
        <taxon>Ceratopogoninae</taxon>
        <taxon>Culicoides</taxon>
        <taxon>Monoculicoides</taxon>
    </lineage>
</organism>